<dbReference type="SUPFAM" id="SSF47616">
    <property type="entry name" value="GST C-terminal domain-like"/>
    <property type="match status" value="1"/>
</dbReference>
<evidence type="ECO:0000313" key="4">
    <source>
        <dbReference type="EMBL" id="OQK18572.1"/>
    </source>
</evidence>
<organism evidence="4 5">
    <name type="scientific">Methyloprofundus sedimenti</name>
    <dbReference type="NCBI Taxonomy" id="1420851"/>
    <lineage>
        <taxon>Bacteria</taxon>
        <taxon>Pseudomonadati</taxon>
        <taxon>Pseudomonadota</taxon>
        <taxon>Gammaproteobacteria</taxon>
        <taxon>Methylococcales</taxon>
        <taxon>Methylococcaceae</taxon>
        <taxon>Methyloprofundus</taxon>
    </lineage>
</organism>
<dbReference type="InterPro" id="IPR040079">
    <property type="entry name" value="Glutathione_S-Trfase"/>
</dbReference>
<dbReference type="STRING" id="1420851.AU255_12390"/>
<dbReference type="Pfam" id="PF00043">
    <property type="entry name" value="GST_C"/>
    <property type="match status" value="1"/>
</dbReference>
<dbReference type="Gene3D" id="1.20.1050.10">
    <property type="match status" value="1"/>
</dbReference>
<dbReference type="InterPro" id="IPR004045">
    <property type="entry name" value="Glutathione_S-Trfase_N"/>
</dbReference>
<gene>
    <name evidence="4" type="ORF">AU255_12390</name>
</gene>
<keyword evidence="4" id="KW-0808">Transferase</keyword>
<sequence length="201" mass="23518">MYTLYDFSPSGNCYKIRLLLNQLGISYERINVDILNKESRTPEFLKINPNGRTPVLCHDGKYLAESNAILWYLAAHTDFIPKGNYEQAQVLQWMFFEQFSHEPNIATARYWISILNEEDEYKEALKAKISQGYAALDVMEQHLQNHDYFVTNQYSIADIALYAYTHVAEEGKFDLSGYKRINAWFERVESQKNYISIKSQV</sequence>
<dbReference type="SUPFAM" id="SSF52833">
    <property type="entry name" value="Thioredoxin-like"/>
    <property type="match status" value="1"/>
</dbReference>
<accession>A0A1V8MAP4</accession>
<dbReference type="SFLD" id="SFLDS00019">
    <property type="entry name" value="Glutathione_Transferase_(cytos"/>
    <property type="match status" value="1"/>
</dbReference>
<dbReference type="InterPro" id="IPR036249">
    <property type="entry name" value="Thioredoxin-like_sf"/>
</dbReference>
<dbReference type="SFLD" id="SFLDG00358">
    <property type="entry name" value="Main_(cytGST)"/>
    <property type="match status" value="1"/>
</dbReference>
<dbReference type="InterPro" id="IPR004046">
    <property type="entry name" value="GST_C"/>
</dbReference>
<feature type="domain" description="GST C-terminal" evidence="3">
    <location>
        <begin position="83"/>
        <end position="201"/>
    </location>
</feature>
<dbReference type="Pfam" id="PF02798">
    <property type="entry name" value="GST_N"/>
    <property type="match status" value="1"/>
</dbReference>
<comment type="caution">
    <text evidence="4">The sequence shown here is derived from an EMBL/GenBank/DDBJ whole genome shotgun (WGS) entry which is preliminary data.</text>
</comment>
<feature type="domain" description="GST N-terminal" evidence="2">
    <location>
        <begin position="1"/>
        <end position="81"/>
    </location>
</feature>
<evidence type="ECO:0000259" key="3">
    <source>
        <dbReference type="PROSITE" id="PS50405"/>
    </source>
</evidence>
<evidence type="ECO:0000313" key="5">
    <source>
        <dbReference type="Proteomes" id="UP000191980"/>
    </source>
</evidence>
<keyword evidence="5" id="KW-1185">Reference proteome</keyword>
<dbReference type="GO" id="GO:0016740">
    <property type="term" value="F:transferase activity"/>
    <property type="evidence" value="ECO:0007669"/>
    <property type="project" value="UniProtKB-KW"/>
</dbReference>
<dbReference type="PANTHER" id="PTHR44051:SF2">
    <property type="entry name" value="HYPOTHETICAL GLUTATHIONE S-TRANSFERASE LIKE PROTEIN"/>
    <property type="match status" value="1"/>
</dbReference>
<evidence type="ECO:0000259" key="2">
    <source>
        <dbReference type="PROSITE" id="PS50404"/>
    </source>
</evidence>
<dbReference type="InterPro" id="IPR036282">
    <property type="entry name" value="Glutathione-S-Trfase_C_sf"/>
</dbReference>
<dbReference type="Proteomes" id="UP000191980">
    <property type="component" value="Unassembled WGS sequence"/>
</dbReference>
<dbReference type="InterPro" id="IPR010987">
    <property type="entry name" value="Glutathione-S-Trfase_C-like"/>
</dbReference>
<dbReference type="PROSITE" id="PS50404">
    <property type="entry name" value="GST_NTER"/>
    <property type="match status" value="1"/>
</dbReference>
<comment type="similarity">
    <text evidence="1">Belongs to the GST superfamily.</text>
</comment>
<dbReference type="PANTHER" id="PTHR44051">
    <property type="entry name" value="GLUTATHIONE S-TRANSFERASE-RELATED"/>
    <property type="match status" value="1"/>
</dbReference>
<dbReference type="Gene3D" id="3.40.30.10">
    <property type="entry name" value="Glutaredoxin"/>
    <property type="match status" value="1"/>
</dbReference>
<dbReference type="EMBL" id="LPUF01000001">
    <property type="protein sequence ID" value="OQK18572.1"/>
    <property type="molecule type" value="Genomic_DNA"/>
</dbReference>
<dbReference type="PROSITE" id="PS50405">
    <property type="entry name" value="GST_CTER"/>
    <property type="match status" value="1"/>
</dbReference>
<dbReference type="OrthoDB" id="9797500at2"/>
<dbReference type="CDD" id="cd03056">
    <property type="entry name" value="GST_N_4"/>
    <property type="match status" value="1"/>
</dbReference>
<name>A0A1V8MAP4_9GAMM</name>
<evidence type="ECO:0000256" key="1">
    <source>
        <dbReference type="RuleBase" id="RU003494"/>
    </source>
</evidence>
<dbReference type="AlphaFoldDB" id="A0A1V8MAP4"/>
<dbReference type="SFLD" id="SFLDG01151">
    <property type="entry name" value="Main.2:_Nu-like"/>
    <property type="match status" value="1"/>
</dbReference>
<protein>
    <submittedName>
        <fullName evidence="4">Glutathione S-transferase</fullName>
    </submittedName>
</protein>
<reference evidence="4 5" key="1">
    <citation type="submission" date="2015-12" db="EMBL/GenBank/DDBJ databases">
        <authorList>
            <person name="Shamseldin A."/>
            <person name="Moawad H."/>
            <person name="Abd El-Rahim W.M."/>
            <person name="Sadowsky M.J."/>
        </authorList>
    </citation>
    <scope>NUCLEOTIDE SEQUENCE [LARGE SCALE GENOMIC DNA]</scope>
    <source>
        <strain evidence="4 5">WF1</strain>
    </source>
</reference>
<dbReference type="RefSeq" id="WP_080523172.1">
    <property type="nucleotide sequence ID" value="NZ_LPUF01000001.1"/>
</dbReference>
<proteinExistence type="inferred from homology"/>